<evidence type="ECO:0000313" key="4">
    <source>
        <dbReference type="EMBL" id="MBC3808588.1"/>
    </source>
</evidence>
<dbReference type="InterPro" id="IPR005116">
    <property type="entry name" value="Transp-assoc_OB_typ1"/>
</dbReference>
<organism evidence="4 5">
    <name type="scientific">Undibacterium seohonense</name>
    <dbReference type="NCBI Taxonomy" id="1344950"/>
    <lineage>
        <taxon>Bacteria</taxon>
        <taxon>Pseudomonadati</taxon>
        <taxon>Pseudomonadota</taxon>
        <taxon>Betaproteobacteria</taxon>
        <taxon>Burkholderiales</taxon>
        <taxon>Oxalobacteraceae</taxon>
        <taxon>Undibacterium</taxon>
    </lineage>
</organism>
<keyword evidence="1 2" id="KW-0500">Molybdenum</keyword>
<keyword evidence="5" id="KW-1185">Reference proteome</keyword>
<dbReference type="PROSITE" id="PS51866">
    <property type="entry name" value="MOP"/>
    <property type="match status" value="1"/>
</dbReference>
<evidence type="ECO:0000256" key="2">
    <source>
        <dbReference type="PROSITE-ProRule" id="PRU01213"/>
    </source>
</evidence>
<dbReference type="InterPro" id="IPR008995">
    <property type="entry name" value="Mo/tungstate-bd_C_term_dom"/>
</dbReference>
<protein>
    <submittedName>
        <fullName evidence="4">TOBE domain-containing protein</fullName>
    </submittedName>
</protein>
<name>A0ABR6X777_9BURK</name>
<reference evidence="4 5" key="1">
    <citation type="submission" date="2020-08" db="EMBL/GenBank/DDBJ databases">
        <title>Novel species isolated from subtropical streams in China.</title>
        <authorList>
            <person name="Lu H."/>
        </authorList>
    </citation>
    <scope>NUCLEOTIDE SEQUENCE [LARGE SCALE GENOMIC DNA]</scope>
    <source>
        <strain evidence="4 5">KACC 16656</strain>
    </source>
</reference>
<dbReference type="SUPFAM" id="SSF50331">
    <property type="entry name" value="MOP-like"/>
    <property type="match status" value="1"/>
</dbReference>
<comment type="caution">
    <text evidence="4">The sequence shown here is derived from an EMBL/GenBank/DDBJ whole genome shotgun (WGS) entry which is preliminary data.</text>
</comment>
<dbReference type="EMBL" id="JACOFW010000018">
    <property type="protein sequence ID" value="MBC3808588.1"/>
    <property type="molecule type" value="Genomic_DNA"/>
</dbReference>
<dbReference type="Pfam" id="PF03459">
    <property type="entry name" value="TOBE"/>
    <property type="match status" value="1"/>
</dbReference>
<feature type="domain" description="Mop" evidence="3">
    <location>
        <begin position="67"/>
        <end position="133"/>
    </location>
</feature>
<sequence>MNKLPGKIIGIESEGSIAMIEVAVGDLHLSASLLGTAEEFSSWKLNQDVNLIFNEMEVAIAKNLQGQISLRNRFPGKIVGLEIGKVLTRVVFVIAGSYLINSVITSRSAHKLALSLGDDIEGLVKSNEMNLLRTNAL</sequence>
<dbReference type="InterPro" id="IPR004606">
    <property type="entry name" value="Mop_domain"/>
</dbReference>
<evidence type="ECO:0000256" key="1">
    <source>
        <dbReference type="ARBA" id="ARBA00022505"/>
    </source>
</evidence>
<dbReference type="RefSeq" id="WP_186923665.1">
    <property type="nucleotide sequence ID" value="NZ_JACOFW010000018.1"/>
</dbReference>
<gene>
    <name evidence="4" type="ORF">H8K52_14680</name>
</gene>
<evidence type="ECO:0000313" key="5">
    <source>
        <dbReference type="Proteomes" id="UP000648257"/>
    </source>
</evidence>
<accession>A0ABR6X777</accession>
<dbReference type="Proteomes" id="UP000648257">
    <property type="component" value="Unassembled WGS sequence"/>
</dbReference>
<dbReference type="Gene3D" id="2.40.50.100">
    <property type="match status" value="1"/>
</dbReference>
<proteinExistence type="predicted"/>
<evidence type="ECO:0000259" key="3">
    <source>
        <dbReference type="PROSITE" id="PS51866"/>
    </source>
</evidence>